<dbReference type="Proteomes" id="UP000287394">
    <property type="component" value="Chromosome"/>
</dbReference>
<gene>
    <name evidence="1" type="ORF">CCAX7_46930</name>
</gene>
<dbReference type="InterPro" id="IPR045375">
    <property type="entry name" value="Put_radical_SAM-like_N"/>
</dbReference>
<reference evidence="1 2" key="1">
    <citation type="journal article" date="2019" name="Int. J. Syst. Evol. Microbiol.">
        <title>Capsulimonas corticalis gen. nov., sp. nov., an aerobic capsulated bacterium, of a novel bacterial order, Capsulimonadales ord. nov., of the class Armatimonadia of the phylum Armatimonadetes.</title>
        <authorList>
            <person name="Li J."/>
            <person name="Kudo C."/>
            <person name="Tonouchi A."/>
        </authorList>
    </citation>
    <scope>NUCLEOTIDE SEQUENCE [LARGE SCALE GENOMIC DNA]</scope>
    <source>
        <strain evidence="1 2">AX-7</strain>
    </source>
</reference>
<name>A0A402CQJ8_9BACT</name>
<evidence type="ECO:0000313" key="2">
    <source>
        <dbReference type="Proteomes" id="UP000287394"/>
    </source>
</evidence>
<dbReference type="RefSeq" id="WP_165863935.1">
    <property type="nucleotide sequence ID" value="NZ_AP025739.1"/>
</dbReference>
<protein>
    <submittedName>
        <fullName evidence="1">Uncharacterized protein</fullName>
    </submittedName>
</protein>
<keyword evidence="2" id="KW-1185">Reference proteome</keyword>
<accession>A0A402CQJ8</accession>
<dbReference type="InterPro" id="IPR058240">
    <property type="entry name" value="rSAM_sf"/>
</dbReference>
<dbReference type="SUPFAM" id="SSF50156">
    <property type="entry name" value="PDZ domain-like"/>
    <property type="match status" value="1"/>
</dbReference>
<evidence type="ECO:0000313" key="1">
    <source>
        <dbReference type="EMBL" id="BDI32642.1"/>
    </source>
</evidence>
<dbReference type="Pfam" id="PF04459">
    <property type="entry name" value="DUF512"/>
    <property type="match status" value="1"/>
</dbReference>
<dbReference type="InterPro" id="IPR013785">
    <property type="entry name" value="Aldolase_TIM"/>
</dbReference>
<dbReference type="EMBL" id="AP025739">
    <property type="protein sequence ID" value="BDI32642.1"/>
    <property type="molecule type" value="Genomic_DNA"/>
</dbReference>
<dbReference type="InterPro" id="IPR007549">
    <property type="entry name" value="DUF512"/>
</dbReference>
<dbReference type="PROSITE" id="PS50106">
    <property type="entry name" value="PDZ"/>
    <property type="match status" value="1"/>
</dbReference>
<sequence length="471" mass="52106">MNSETFVRNKTLSLPMADENSVIRRPRAERATVLTLDAGSAAEEAGVKIGDVLINVNGNPVLDIVDFAFMTAGEQITLDVERPDVGPMHFVISKGYDEDLGIEFGDDLFDRVHICKNKCVFCFLYQQPKGLRSSLYIKDDDYRLSFLHGNYLTLTNMGESEFQRVIDQKLSPLFVSVHATDPEVRGRMLGRKGPEPILPRLQMLADAKIQIHGQVVLCPGYNDGEQLAQTVRELSQLHPEARGTYGGVLSVAIVPVGLTQFRDRLAALTTCSPEFCKSLLAEAEEWRARYRKELGTNFAFLSDEFYLNAGVDIPVARQYEGFPQLEDGVGLVRLFMDDARKVAKKLPASVKTPRSATMVTGKLAEPLLNGLADSLNTVENVKVNVCAVHNTFFEGSINVAGLLTGRDITEALNAMGDELGERIIIPAIMLRDPDRDVFLDDMTIPEFEERIGRRISVVDRTPSAAAKAILN</sequence>
<dbReference type="InterPro" id="IPR001478">
    <property type="entry name" value="PDZ"/>
</dbReference>
<organism evidence="1 2">
    <name type="scientific">Capsulimonas corticalis</name>
    <dbReference type="NCBI Taxonomy" id="2219043"/>
    <lineage>
        <taxon>Bacteria</taxon>
        <taxon>Bacillati</taxon>
        <taxon>Armatimonadota</taxon>
        <taxon>Armatimonadia</taxon>
        <taxon>Capsulimonadales</taxon>
        <taxon>Capsulimonadaceae</taxon>
        <taxon>Capsulimonas</taxon>
    </lineage>
</organism>
<dbReference type="SMART" id="SM00228">
    <property type="entry name" value="PDZ"/>
    <property type="match status" value="1"/>
</dbReference>
<dbReference type="SUPFAM" id="SSF102114">
    <property type="entry name" value="Radical SAM enzymes"/>
    <property type="match status" value="1"/>
</dbReference>
<dbReference type="InterPro" id="IPR036034">
    <property type="entry name" value="PDZ_sf"/>
</dbReference>
<dbReference type="AlphaFoldDB" id="A0A402CQJ8"/>
<dbReference type="Pfam" id="PF17820">
    <property type="entry name" value="PDZ_6"/>
    <property type="match status" value="1"/>
</dbReference>
<dbReference type="InterPro" id="IPR041489">
    <property type="entry name" value="PDZ_6"/>
</dbReference>
<dbReference type="Gene3D" id="3.20.20.70">
    <property type="entry name" value="Aldolase class I"/>
    <property type="match status" value="1"/>
</dbReference>
<proteinExistence type="predicted"/>
<dbReference type="Gene3D" id="2.30.42.10">
    <property type="match status" value="1"/>
</dbReference>
<dbReference type="Pfam" id="PF19238">
    <property type="entry name" value="Radical_SAM_2"/>
    <property type="match status" value="1"/>
</dbReference>
<dbReference type="KEGG" id="ccot:CCAX7_46930"/>